<gene>
    <name evidence="6" type="ORF">B4U80_00062</name>
</gene>
<evidence type="ECO:0000256" key="5">
    <source>
        <dbReference type="SAM" id="Phobius"/>
    </source>
</evidence>
<dbReference type="PANTHER" id="PTHR12479:SF10">
    <property type="entry name" value="LYSOSOMAL-ASSOCIATED TRANSMEMBRANE PROTEIN"/>
    <property type="match status" value="1"/>
</dbReference>
<accession>A0A443SV25</accession>
<feature type="transmembrane region" description="Helical" evidence="5">
    <location>
        <begin position="148"/>
        <end position="168"/>
    </location>
</feature>
<keyword evidence="2 5" id="KW-0812">Transmembrane</keyword>
<organism evidence="6 7">
    <name type="scientific">Leptotrombidium deliense</name>
    <dbReference type="NCBI Taxonomy" id="299467"/>
    <lineage>
        <taxon>Eukaryota</taxon>
        <taxon>Metazoa</taxon>
        <taxon>Ecdysozoa</taxon>
        <taxon>Arthropoda</taxon>
        <taxon>Chelicerata</taxon>
        <taxon>Arachnida</taxon>
        <taxon>Acari</taxon>
        <taxon>Acariformes</taxon>
        <taxon>Trombidiformes</taxon>
        <taxon>Prostigmata</taxon>
        <taxon>Anystina</taxon>
        <taxon>Parasitengona</taxon>
        <taxon>Trombiculoidea</taxon>
        <taxon>Trombiculidae</taxon>
        <taxon>Leptotrombidium</taxon>
    </lineage>
</organism>
<dbReference type="InterPro" id="IPR051115">
    <property type="entry name" value="LAPTM_transporter"/>
</dbReference>
<sequence>MNRERDPIERYAYCLCLHVKPATIYFGVTNLIAYSLMILIHLSSLGYQTDPHFEDRHGNRWTTTCVVVATYTLCATVSLMLLYGVAKSRAAYLMPFFIIQLYHFFFSLPLFLFPFNARSAPVNSDVDTQILDVKHGWNSNASAKMYSFSPLLEVCVMLYKGYFLCVVWKCYRYLKIQSILPPLNCRYATVEATVPVVSHSMGLPPNYETVINSNPPPDYETALRASQSVNNEKRTEISPDANEVAVTITTPVNVAGNDLSRYDREPIDQPKIP</sequence>
<dbReference type="PANTHER" id="PTHR12479">
    <property type="entry name" value="LYSOSOMAL-ASSOCIATED TRANSMEMBRANE PROTEIN"/>
    <property type="match status" value="1"/>
</dbReference>
<evidence type="ECO:0000313" key="6">
    <source>
        <dbReference type="EMBL" id="RWS31368.1"/>
    </source>
</evidence>
<comment type="subcellular location">
    <subcellularLocation>
        <location evidence="1">Endomembrane system</location>
        <topology evidence="1">Multi-pass membrane protein</topology>
    </subcellularLocation>
</comment>
<keyword evidence="4 5" id="KW-0472">Membrane</keyword>
<feature type="transmembrane region" description="Helical" evidence="5">
    <location>
        <begin position="61"/>
        <end position="83"/>
    </location>
</feature>
<proteinExistence type="predicted"/>
<evidence type="ECO:0000256" key="2">
    <source>
        <dbReference type="ARBA" id="ARBA00022692"/>
    </source>
</evidence>
<dbReference type="VEuPathDB" id="VectorBase:LDEU000671"/>
<protein>
    <submittedName>
        <fullName evidence="6">Uncharacterized protein</fullName>
    </submittedName>
</protein>
<feature type="transmembrane region" description="Helical" evidence="5">
    <location>
        <begin position="90"/>
        <end position="113"/>
    </location>
</feature>
<keyword evidence="7" id="KW-1185">Reference proteome</keyword>
<dbReference type="Proteomes" id="UP000288716">
    <property type="component" value="Unassembled WGS sequence"/>
</dbReference>
<evidence type="ECO:0000256" key="3">
    <source>
        <dbReference type="ARBA" id="ARBA00022989"/>
    </source>
</evidence>
<dbReference type="EMBL" id="NCKV01000184">
    <property type="protein sequence ID" value="RWS31368.1"/>
    <property type="molecule type" value="Genomic_DNA"/>
</dbReference>
<evidence type="ECO:0000256" key="4">
    <source>
        <dbReference type="ARBA" id="ARBA00023136"/>
    </source>
</evidence>
<keyword evidence="3 5" id="KW-1133">Transmembrane helix</keyword>
<evidence type="ECO:0000256" key="1">
    <source>
        <dbReference type="ARBA" id="ARBA00004127"/>
    </source>
</evidence>
<name>A0A443SV25_9ACAR</name>
<reference evidence="6 7" key="1">
    <citation type="journal article" date="2018" name="Gigascience">
        <title>Genomes of trombidid mites reveal novel predicted allergens and laterally-transferred genes associated with secondary metabolism.</title>
        <authorList>
            <person name="Dong X."/>
            <person name="Chaisiri K."/>
            <person name="Xia D."/>
            <person name="Armstrong S.D."/>
            <person name="Fang Y."/>
            <person name="Donnelly M.J."/>
            <person name="Kadowaki T."/>
            <person name="McGarry J.W."/>
            <person name="Darby A.C."/>
            <person name="Makepeace B.L."/>
        </authorList>
    </citation>
    <scope>NUCLEOTIDE SEQUENCE [LARGE SCALE GENOMIC DNA]</scope>
    <source>
        <strain evidence="6">UoL-UT</strain>
    </source>
</reference>
<dbReference type="OrthoDB" id="10002163at2759"/>
<comment type="caution">
    <text evidence="6">The sequence shown here is derived from an EMBL/GenBank/DDBJ whole genome shotgun (WGS) entry which is preliminary data.</text>
</comment>
<dbReference type="GO" id="GO:0012505">
    <property type="term" value="C:endomembrane system"/>
    <property type="evidence" value="ECO:0007669"/>
    <property type="project" value="UniProtKB-SubCell"/>
</dbReference>
<dbReference type="AlphaFoldDB" id="A0A443SV25"/>
<feature type="transmembrane region" description="Helical" evidence="5">
    <location>
        <begin position="21"/>
        <end position="41"/>
    </location>
</feature>
<evidence type="ECO:0000313" key="7">
    <source>
        <dbReference type="Proteomes" id="UP000288716"/>
    </source>
</evidence>
<dbReference type="GO" id="GO:0005765">
    <property type="term" value="C:lysosomal membrane"/>
    <property type="evidence" value="ECO:0007669"/>
    <property type="project" value="TreeGrafter"/>
</dbReference>